<protein>
    <recommendedName>
        <fullName evidence="2">Threonine synthase</fullName>
    </recommendedName>
</protein>
<evidence type="ECO:0008006" key="2">
    <source>
        <dbReference type="Google" id="ProtNLM"/>
    </source>
</evidence>
<organism evidence="1">
    <name type="scientific">hydrothermal vent metagenome</name>
    <dbReference type="NCBI Taxonomy" id="652676"/>
    <lineage>
        <taxon>unclassified sequences</taxon>
        <taxon>metagenomes</taxon>
        <taxon>ecological metagenomes</taxon>
    </lineage>
</organism>
<dbReference type="InterPro" id="IPR045444">
    <property type="entry name" value="DUF6503"/>
</dbReference>
<dbReference type="PROSITE" id="PS51257">
    <property type="entry name" value="PROKAR_LIPOPROTEIN"/>
    <property type="match status" value="1"/>
</dbReference>
<dbReference type="EMBL" id="UOEB01000196">
    <property type="protein sequence ID" value="VAV84993.1"/>
    <property type="molecule type" value="Genomic_DNA"/>
</dbReference>
<proteinExistence type="predicted"/>
<sequence length="262" mass="30238">MKNTALLLLTVALMFSCKQEKKANDYKNETLDVTTSIYPENISKILKAHNSLDTWNNMQTLTFTMPKPNGDEVTTTNLKTRKSLIDMPNHAIGFDGNTVWLLKKDTTTYKGNPKFYYNLMFYFYAMPFVLADDGITYKDAEPLTFEDKTYPGIHISYDNGIGASPEDEYVLYYDSDTNKMAWLAYTVTFFTKVKTKEFHLIKYDAWQEVNGLLLPKTFKWYGFENNVVGDYQREMSFVNVSTSIIPTDDSLFEKPNDANIIE</sequence>
<accession>A0A3B0RKE9</accession>
<name>A0A3B0RKE9_9ZZZZ</name>
<gene>
    <name evidence="1" type="ORF">MNBD_BACTEROID02-389</name>
</gene>
<dbReference type="Pfam" id="PF20113">
    <property type="entry name" value="DUF6503"/>
    <property type="match status" value="1"/>
</dbReference>
<evidence type="ECO:0000313" key="1">
    <source>
        <dbReference type="EMBL" id="VAV84993.1"/>
    </source>
</evidence>
<dbReference type="AlphaFoldDB" id="A0A3B0RKE9"/>
<reference evidence="1" key="1">
    <citation type="submission" date="2018-06" db="EMBL/GenBank/DDBJ databases">
        <authorList>
            <person name="Zhirakovskaya E."/>
        </authorList>
    </citation>
    <scope>NUCLEOTIDE SEQUENCE</scope>
</reference>